<keyword evidence="3" id="KW-1185">Reference proteome</keyword>
<comment type="caution">
    <text evidence="2">The sequence shown here is derived from an EMBL/GenBank/DDBJ whole genome shotgun (WGS) entry which is preliminary data.</text>
</comment>
<proteinExistence type="predicted"/>
<dbReference type="AlphaFoldDB" id="A0AAV8SLF3"/>
<dbReference type="GO" id="GO:0042752">
    <property type="term" value="P:regulation of circadian rhythm"/>
    <property type="evidence" value="ECO:0007669"/>
    <property type="project" value="InterPro"/>
</dbReference>
<protein>
    <submittedName>
        <fullName evidence="2">Uncharacterized protein</fullName>
    </submittedName>
</protein>
<accession>A0AAV8SLF3</accession>
<dbReference type="InterPro" id="IPR044678">
    <property type="entry name" value="COR27/28"/>
</dbReference>
<dbReference type="PANTHER" id="PTHR33676">
    <property type="entry name" value="COLD REGULATED PROTEIN 27"/>
    <property type="match status" value="1"/>
</dbReference>
<evidence type="ECO:0000313" key="3">
    <source>
        <dbReference type="Proteomes" id="UP001159364"/>
    </source>
</evidence>
<feature type="region of interest" description="Disordered" evidence="1">
    <location>
        <begin position="82"/>
        <end position="129"/>
    </location>
</feature>
<reference evidence="2 3" key="1">
    <citation type="submission" date="2021-09" db="EMBL/GenBank/DDBJ databases">
        <title>Genomic insights and catalytic innovation underlie evolution of tropane alkaloids biosynthesis.</title>
        <authorList>
            <person name="Wang Y.-J."/>
            <person name="Tian T."/>
            <person name="Huang J.-P."/>
            <person name="Huang S.-X."/>
        </authorList>
    </citation>
    <scope>NUCLEOTIDE SEQUENCE [LARGE SCALE GENOMIC DNA]</scope>
    <source>
        <strain evidence="2">KIB-2018</strain>
        <tissue evidence="2">Leaf</tissue>
    </source>
</reference>
<dbReference type="PANTHER" id="PTHR33676:SF15">
    <property type="entry name" value="OS02G0674233 PROTEIN"/>
    <property type="match status" value="1"/>
</dbReference>
<dbReference type="GO" id="GO:0009409">
    <property type="term" value="P:response to cold"/>
    <property type="evidence" value="ECO:0007669"/>
    <property type="project" value="InterPro"/>
</dbReference>
<dbReference type="Proteomes" id="UP001159364">
    <property type="component" value="Linkage Group LG10"/>
</dbReference>
<evidence type="ECO:0000313" key="2">
    <source>
        <dbReference type="EMBL" id="KAJ8752888.1"/>
    </source>
</evidence>
<gene>
    <name evidence="2" type="ORF">K2173_008623</name>
</gene>
<evidence type="ECO:0000256" key="1">
    <source>
        <dbReference type="SAM" id="MobiDB-lite"/>
    </source>
</evidence>
<organism evidence="2 3">
    <name type="scientific">Erythroxylum novogranatense</name>
    <dbReference type="NCBI Taxonomy" id="1862640"/>
    <lineage>
        <taxon>Eukaryota</taxon>
        <taxon>Viridiplantae</taxon>
        <taxon>Streptophyta</taxon>
        <taxon>Embryophyta</taxon>
        <taxon>Tracheophyta</taxon>
        <taxon>Spermatophyta</taxon>
        <taxon>Magnoliopsida</taxon>
        <taxon>eudicotyledons</taxon>
        <taxon>Gunneridae</taxon>
        <taxon>Pentapetalae</taxon>
        <taxon>rosids</taxon>
        <taxon>fabids</taxon>
        <taxon>Malpighiales</taxon>
        <taxon>Erythroxylaceae</taxon>
        <taxon>Erythroxylum</taxon>
    </lineage>
</organism>
<name>A0AAV8SLF3_9ROSI</name>
<sequence>MDPNVTKSRTEAWTNEKHLRFLNSMEASFVSTMLESNNRFLPLDRYLPDSSESTMDLKSQRRKKQPCSEIVCTRTRIMDERAEKRTRRISSQLYDPSEDQVVPQTGNRTGDKDERDSPNVTIAPVTPVN</sequence>
<dbReference type="EMBL" id="JAIWQS010000010">
    <property type="protein sequence ID" value="KAJ8752888.1"/>
    <property type="molecule type" value="Genomic_DNA"/>
</dbReference>